<evidence type="ECO:0000256" key="2">
    <source>
        <dbReference type="ARBA" id="ARBA00009784"/>
    </source>
</evidence>
<reference evidence="8 9" key="1">
    <citation type="journal article" date="2013" name="Nature">
        <title>Anaerobic oxidation of methane coupled to nitrate reduction in a novel archaeal lineage.</title>
        <authorList>
            <person name="Haroon M.F."/>
            <person name="Hu S."/>
            <person name="Shi Y."/>
            <person name="Imelfort M."/>
            <person name="Keller J."/>
            <person name="Hugenholtz P."/>
            <person name="Yuan Z."/>
            <person name="Tyson G.W."/>
        </authorList>
    </citation>
    <scope>NUCLEOTIDE SEQUENCE [LARGE SCALE GENOMIC DNA]</scope>
    <source>
        <strain evidence="8 9">ANME-2d</strain>
    </source>
</reference>
<comment type="caution">
    <text evidence="8">The sequence shown here is derived from an EMBL/GenBank/DDBJ whole genome shotgun (WGS) entry which is preliminary data.</text>
</comment>
<feature type="transmembrane region" description="Helical" evidence="7">
    <location>
        <begin position="113"/>
        <end position="134"/>
    </location>
</feature>
<evidence type="ECO:0000256" key="3">
    <source>
        <dbReference type="ARBA" id="ARBA00022475"/>
    </source>
</evidence>
<evidence type="ECO:0000313" key="8">
    <source>
        <dbReference type="EMBL" id="KCZ70314.1"/>
    </source>
</evidence>
<organism evidence="8 9">
    <name type="scientific">Candidatus Methanoperedens nitratireducens</name>
    <dbReference type="NCBI Taxonomy" id="1392998"/>
    <lineage>
        <taxon>Archaea</taxon>
        <taxon>Methanobacteriati</taxon>
        <taxon>Methanobacteriota</taxon>
        <taxon>Stenosarchaea group</taxon>
        <taxon>Methanomicrobia</taxon>
        <taxon>Methanosarcinales</taxon>
        <taxon>ANME-2 cluster</taxon>
        <taxon>Candidatus Methanoperedentaceae</taxon>
        <taxon>Candidatus Methanoperedens</taxon>
    </lineage>
</organism>
<dbReference type="PANTHER" id="PTHR33508:SF1">
    <property type="entry name" value="UPF0056 MEMBRANE PROTEIN YHCE"/>
    <property type="match status" value="1"/>
</dbReference>
<name>A0A062V3B5_9EURY</name>
<evidence type="ECO:0000256" key="5">
    <source>
        <dbReference type="ARBA" id="ARBA00022989"/>
    </source>
</evidence>
<comment type="similarity">
    <text evidence="2 7">Belongs to the UPF0056 (MarC) family.</text>
</comment>
<keyword evidence="4 7" id="KW-0812">Transmembrane</keyword>
<keyword evidence="9" id="KW-1185">Reference proteome</keyword>
<evidence type="ECO:0000256" key="4">
    <source>
        <dbReference type="ARBA" id="ARBA00022692"/>
    </source>
</evidence>
<dbReference type="AlphaFoldDB" id="A0A062V3B5"/>
<proteinExistence type="inferred from homology"/>
<feature type="transmembrane region" description="Helical" evidence="7">
    <location>
        <begin position="175"/>
        <end position="201"/>
    </location>
</feature>
<evidence type="ECO:0000256" key="1">
    <source>
        <dbReference type="ARBA" id="ARBA00004651"/>
    </source>
</evidence>
<comment type="subcellular location">
    <subcellularLocation>
        <location evidence="1 7">Cell membrane</location>
        <topology evidence="1 7">Multi-pass membrane protein</topology>
    </subcellularLocation>
</comment>
<dbReference type="PANTHER" id="PTHR33508">
    <property type="entry name" value="UPF0056 MEMBRANE PROTEIN YHCE"/>
    <property type="match status" value="1"/>
</dbReference>
<evidence type="ECO:0000313" key="9">
    <source>
        <dbReference type="Proteomes" id="UP000027153"/>
    </source>
</evidence>
<keyword evidence="3" id="KW-1003">Cell membrane</keyword>
<accession>A0A062V3B5</accession>
<evidence type="ECO:0000256" key="6">
    <source>
        <dbReference type="ARBA" id="ARBA00023136"/>
    </source>
</evidence>
<feature type="transmembrane region" description="Helical" evidence="7">
    <location>
        <begin position="6"/>
        <end position="33"/>
    </location>
</feature>
<dbReference type="OrthoDB" id="10856at2157"/>
<dbReference type="Pfam" id="PF01914">
    <property type="entry name" value="MarC"/>
    <property type="match status" value="1"/>
</dbReference>
<dbReference type="GO" id="GO:0005886">
    <property type="term" value="C:plasma membrane"/>
    <property type="evidence" value="ECO:0007669"/>
    <property type="project" value="UniProtKB-SubCell"/>
</dbReference>
<dbReference type="Proteomes" id="UP000027153">
    <property type="component" value="Unassembled WGS sequence"/>
</dbReference>
<gene>
    <name evidence="8" type="ORF">ANME2D_03430</name>
</gene>
<keyword evidence="5 7" id="KW-1133">Transmembrane helix</keyword>
<feature type="transmembrane region" description="Helical" evidence="7">
    <location>
        <begin position="45"/>
        <end position="66"/>
    </location>
</feature>
<dbReference type="EMBL" id="JMIY01000009">
    <property type="protein sequence ID" value="KCZ70314.1"/>
    <property type="molecule type" value="Genomic_DNA"/>
</dbReference>
<evidence type="ECO:0000256" key="7">
    <source>
        <dbReference type="RuleBase" id="RU362048"/>
    </source>
</evidence>
<dbReference type="NCBIfam" id="TIGR00427">
    <property type="entry name" value="NAAT family transporter"/>
    <property type="match status" value="1"/>
</dbReference>
<keyword evidence="6 7" id="KW-0472">Membrane</keyword>
<dbReference type="RefSeq" id="WP_048094058.1">
    <property type="nucleotide sequence ID" value="NZ_JMIY01000009.1"/>
</dbReference>
<dbReference type="InterPro" id="IPR002771">
    <property type="entry name" value="Multi_antbiot-R_MarC"/>
</dbReference>
<feature type="transmembrane region" description="Helical" evidence="7">
    <location>
        <begin position="146"/>
        <end position="163"/>
    </location>
</feature>
<sequence>MDLNFALYSFIAIFIIVDPVANVPIFMAILADFSKKKRRAMVKRAVIIAVIILIIFTLAGNAIFRYLGIEMYSFRIAGGFLLFIISLEMLFGMRPSTKSTAKEEEEAIHKEDVAVTPLAIPLLTGPGAITTSIVLFNTAEEVTDQALLFVSIILVYLVSYYILSRSDKAFEILGYTGTMVIVRIMGLLLAAISVQFIIAGIEEAIINISPRIQV</sequence>
<protein>
    <recommendedName>
        <fullName evidence="7">UPF0056 membrane protein</fullName>
    </recommendedName>
</protein>
<feature type="transmembrane region" description="Helical" evidence="7">
    <location>
        <begin position="72"/>
        <end position="92"/>
    </location>
</feature>